<dbReference type="PROSITE" id="PS50088">
    <property type="entry name" value="ANK_REPEAT"/>
    <property type="match status" value="3"/>
</dbReference>
<dbReference type="InterPro" id="IPR036770">
    <property type="entry name" value="Ankyrin_rpt-contain_sf"/>
</dbReference>
<accession>A0A1B6LAH0</accession>
<feature type="compositionally biased region" description="Polar residues" evidence="4">
    <location>
        <begin position="549"/>
        <end position="571"/>
    </location>
</feature>
<sequence>MSGTTNTVPMSGTTNTVPMSGTTNTLPMSDTIFSQSSSVSAVDQTFPFDMFRKTSASVANLPPSYVKLFNKICEDIRNALKFDQDSNIPLHDAVIDCDWARVKSQCIVLQGIKSNLNHRNLHGETALMLAVKLAVRYGDEKRNEVVRLLLTEGADQTVADWEEYTPLHYAVQHGSNELVHILLTAARSDGVKNKFCRDGLAPLHLAAIGGHDSIMQLLIASRADINTKDLKSGRTPFFFAVEKGNSRCIETLVMFKAKVNEPNFAGQLPPIKLSKVNQIDEVKYKEDNKSPEKSANLKRLFHLGENTTNIIEKKKVNLNSSSRSKKKGLCLSLEKSFVELLAPIHELEKQRGNNSLSQSQSRREGKHVPTILNHSTQHSRYNPSPDTNISLDDNTSLSTSEYPSYHPMIASDNPMLPNDAQVCNILVTTNISNPSDNASVIKPCTSEISTKDVMHTSESLDSSMEPIQMSKLNEINSPNLLTTSLLPGSSRNSRNDELKKTRQYPLSRFFSQTQKPVDENTKVSSIACERSTIREKVQPLPKEVEENISDNIKTNQPSTSQPQIEESHKNSTQNFDNHFQYNAKVGLSEDKNNEGHSPIKCTSSKSKTEVYEQNSEVAKFSDNTNAIDSEKGNSSRDGLIFPQIDPSFFQERSNGSFLNSNGEPEIKVGSKQNDSNTKNTKQKRSKRKTSRQNSNDESCTVDKQPLEFSNASNIKTRQSKRRKELPDLKPITIPSKRKNRKSSDNLSETLDELPVETSKRISKRGRKPVCLNRDFLYK</sequence>
<feature type="repeat" description="ANK" evidence="3">
    <location>
        <begin position="162"/>
        <end position="194"/>
    </location>
</feature>
<evidence type="ECO:0000313" key="5">
    <source>
        <dbReference type="EMBL" id="JAT20707.1"/>
    </source>
</evidence>
<reference evidence="5" key="1">
    <citation type="submission" date="2015-11" db="EMBL/GenBank/DDBJ databases">
        <title>De novo transcriptome assembly of four potential Pierce s Disease insect vectors from Arizona vineyards.</title>
        <authorList>
            <person name="Tassone E.E."/>
        </authorList>
    </citation>
    <scope>NUCLEOTIDE SEQUENCE</scope>
</reference>
<evidence type="ECO:0000256" key="2">
    <source>
        <dbReference type="ARBA" id="ARBA00023043"/>
    </source>
</evidence>
<evidence type="ECO:0000256" key="3">
    <source>
        <dbReference type="PROSITE-ProRule" id="PRU00023"/>
    </source>
</evidence>
<feature type="region of interest" description="Disordered" evidence="4">
    <location>
        <begin position="588"/>
        <end position="607"/>
    </location>
</feature>
<dbReference type="GO" id="GO:0051059">
    <property type="term" value="F:NF-kappaB binding"/>
    <property type="evidence" value="ECO:0007669"/>
    <property type="project" value="TreeGrafter"/>
</dbReference>
<dbReference type="Gene3D" id="1.25.40.20">
    <property type="entry name" value="Ankyrin repeat-containing domain"/>
    <property type="match status" value="1"/>
</dbReference>
<dbReference type="InterPro" id="IPR002110">
    <property type="entry name" value="Ankyrin_rpt"/>
</dbReference>
<dbReference type="AlphaFoldDB" id="A0A1B6LAH0"/>
<dbReference type="InterPro" id="IPR051070">
    <property type="entry name" value="NF-kappa-B_inhibitor"/>
</dbReference>
<feature type="compositionally biased region" description="Polar residues" evidence="4">
    <location>
        <begin position="650"/>
        <end position="662"/>
    </location>
</feature>
<feature type="repeat" description="ANK" evidence="3">
    <location>
        <begin position="232"/>
        <end position="264"/>
    </location>
</feature>
<evidence type="ECO:0000256" key="1">
    <source>
        <dbReference type="ARBA" id="ARBA00022737"/>
    </source>
</evidence>
<feature type="region of interest" description="Disordered" evidence="4">
    <location>
        <begin position="1"/>
        <end position="22"/>
    </location>
</feature>
<feature type="region of interest" description="Disordered" evidence="4">
    <location>
        <begin position="716"/>
        <end position="754"/>
    </location>
</feature>
<dbReference type="SMART" id="SM00248">
    <property type="entry name" value="ANK"/>
    <property type="match status" value="4"/>
</dbReference>
<dbReference type="PANTHER" id="PTHR46680:SF3">
    <property type="entry name" value="NF-KAPPA-B INHIBITOR CACTUS"/>
    <property type="match status" value="1"/>
</dbReference>
<keyword evidence="1" id="KW-0677">Repeat</keyword>
<feature type="region of interest" description="Disordered" evidence="4">
    <location>
        <begin position="537"/>
        <end position="571"/>
    </location>
</feature>
<gene>
    <name evidence="5" type="ORF">g.21939</name>
</gene>
<proteinExistence type="predicted"/>
<feature type="region of interest" description="Disordered" evidence="4">
    <location>
        <begin position="613"/>
        <end position="703"/>
    </location>
</feature>
<feature type="compositionally biased region" description="Polar residues" evidence="4">
    <location>
        <begin position="480"/>
        <end position="492"/>
    </location>
</feature>
<feature type="compositionally biased region" description="Polar residues" evidence="4">
    <location>
        <begin position="372"/>
        <end position="402"/>
    </location>
</feature>
<dbReference type="GO" id="GO:0005829">
    <property type="term" value="C:cytosol"/>
    <property type="evidence" value="ECO:0007669"/>
    <property type="project" value="TreeGrafter"/>
</dbReference>
<feature type="region of interest" description="Disordered" evidence="4">
    <location>
        <begin position="480"/>
        <end position="502"/>
    </location>
</feature>
<organism evidence="5">
    <name type="scientific">Graphocephala atropunctata</name>
    <dbReference type="NCBI Taxonomy" id="36148"/>
    <lineage>
        <taxon>Eukaryota</taxon>
        <taxon>Metazoa</taxon>
        <taxon>Ecdysozoa</taxon>
        <taxon>Arthropoda</taxon>
        <taxon>Hexapoda</taxon>
        <taxon>Insecta</taxon>
        <taxon>Pterygota</taxon>
        <taxon>Neoptera</taxon>
        <taxon>Paraneoptera</taxon>
        <taxon>Hemiptera</taxon>
        <taxon>Auchenorrhyncha</taxon>
        <taxon>Membracoidea</taxon>
        <taxon>Cicadellidae</taxon>
        <taxon>Cicadellinae</taxon>
        <taxon>Cicadellini</taxon>
        <taxon>Graphocephala</taxon>
    </lineage>
</organism>
<feature type="repeat" description="ANK" evidence="3">
    <location>
        <begin position="198"/>
        <end position="230"/>
    </location>
</feature>
<feature type="compositionally biased region" description="Polar residues" evidence="4">
    <location>
        <begin position="613"/>
        <end position="627"/>
    </location>
</feature>
<dbReference type="EMBL" id="GEBQ01019270">
    <property type="protein sequence ID" value="JAT20707.1"/>
    <property type="molecule type" value="Transcribed_RNA"/>
</dbReference>
<feature type="region of interest" description="Disordered" evidence="4">
    <location>
        <begin position="350"/>
        <end position="403"/>
    </location>
</feature>
<keyword evidence="2 3" id="KW-0040">ANK repeat</keyword>
<dbReference type="SUPFAM" id="SSF48403">
    <property type="entry name" value="Ankyrin repeat"/>
    <property type="match status" value="1"/>
</dbReference>
<name>A0A1B6LAH0_9HEMI</name>
<dbReference type="PANTHER" id="PTHR46680">
    <property type="entry name" value="NF-KAPPA-B INHIBITOR ALPHA"/>
    <property type="match status" value="1"/>
</dbReference>
<protein>
    <submittedName>
        <fullName evidence="5">Uncharacterized protein</fullName>
    </submittedName>
</protein>
<dbReference type="Pfam" id="PF12796">
    <property type="entry name" value="Ank_2"/>
    <property type="match status" value="2"/>
</dbReference>
<evidence type="ECO:0000256" key="4">
    <source>
        <dbReference type="SAM" id="MobiDB-lite"/>
    </source>
</evidence>
<dbReference type="GO" id="GO:0071356">
    <property type="term" value="P:cellular response to tumor necrosis factor"/>
    <property type="evidence" value="ECO:0007669"/>
    <property type="project" value="TreeGrafter"/>
</dbReference>
<dbReference type="PROSITE" id="PS50297">
    <property type="entry name" value="ANK_REP_REGION"/>
    <property type="match status" value="2"/>
</dbReference>
<feature type="compositionally biased region" description="Basic residues" evidence="4">
    <location>
        <begin position="680"/>
        <end position="690"/>
    </location>
</feature>